<dbReference type="EMBL" id="BAAASZ010000023">
    <property type="protein sequence ID" value="GAA2446953.1"/>
    <property type="molecule type" value="Genomic_DNA"/>
</dbReference>
<dbReference type="RefSeq" id="WP_344323513.1">
    <property type="nucleotide sequence ID" value="NZ_BAAASZ010000023.1"/>
</dbReference>
<protein>
    <submittedName>
        <fullName evidence="1">SRPBCC family protein</fullName>
    </submittedName>
</protein>
<accession>A0ABN3K1Q5</accession>
<dbReference type="SUPFAM" id="SSF55961">
    <property type="entry name" value="Bet v1-like"/>
    <property type="match status" value="1"/>
</dbReference>
<proteinExistence type="predicted"/>
<name>A0ABN3K1Q5_9ACTN</name>
<organism evidence="1 2">
    <name type="scientific">Streptomyces macrosporus</name>
    <dbReference type="NCBI Taxonomy" id="44032"/>
    <lineage>
        <taxon>Bacteria</taxon>
        <taxon>Bacillati</taxon>
        <taxon>Actinomycetota</taxon>
        <taxon>Actinomycetes</taxon>
        <taxon>Kitasatosporales</taxon>
        <taxon>Streptomycetaceae</taxon>
        <taxon>Streptomyces</taxon>
    </lineage>
</organism>
<dbReference type="Proteomes" id="UP001501638">
    <property type="component" value="Unassembled WGS sequence"/>
</dbReference>
<evidence type="ECO:0000313" key="1">
    <source>
        <dbReference type="EMBL" id="GAA2446953.1"/>
    </source>
</evidence>
<sequence length="146" mass="16251">MARILIRRRTPLSAEEAWRRLTTWEHHARHVPFTTIAVDTPPPTRVGTRFTARTGAGRVGFDDPMEVVRWEPPAWDRPGRCRMEKRGSTIAGWAEVEVIGQGAGALVVWREEVRVGALPWLPDALVAPAARLLFGRVVSGLLRDGA</sequence>
<evidence type="ECO:0000313" key="2">
    <source>
        <dbReference type="Proteomes" id="UP001501638"/>
    </source>
</evidence>
<comment type="caution">
    <text evidence="1">The sequence shown here is derived from an EMBL/GenBank/DDBJ whole genome shotgun (WGS) entry which is preliminary data.</text>
</comment>
<keyword evidence="2" id="KW-1185">Reference proteome</keyword>
<gene>
    <name evidence="1" type="ORF">GCM10010405_32970</name>
</gene>
<dbReference type="Gene3D" id="3.30.530.20">
    <property type="match status" value="1"/>
</dbReference>
<reference evidence="1 2" key="1">
    <citation type="journal article" date="2019" name="Int. J. Syst. Evol. Microbiol.">
        <title>The Global Catalogue of Microorganisms (GCM) 10K type strain sequencing project: providing services to taxonomists for standard genome sequencing and annotation.</title>
        <authorList>
            <consortium name="The Broad Institute Genomics Platform"/>
            <consortium name="The Broad Institute Genome Sequencing Center for Infectious Disease"/>
            <person name="Wu L."/>
            <person name="Ma J."/>
        </authorList>
    </citation>
    <scope>NUCLEOTIDE SEQUENCE [LARGE SCALE GENOMIC DNA]</scope>
    <source>
        <strain evidence="1 2">JCM 6305</strain>
    </source>
</reference>
<dbReference type="InterPro" id="IPR023393">
    <property type="entry name" value="START-like_dom_sf"/>
</dbReference>